<dbReference type="EMBL" id="BMTF01000046">
    <property type="protein sequence ID" value="GGV97160.1"/>
    <property type="molecule type" value="Genomic_DNA"/>
</dbReference>
<reference evidence="2" key="1">
    <citation type="journal article" date="2019" name="Int. J. Syst. Evol. Microbiol.">
        <title>The Global Catalogue of Microorganisms (GCM) 10K type strain sequencing project: providing services to taxonomists for standard genome sequencing and annotation.</title>
        <authorList>
            <consortium name="The Broad Institute Genomics Platform"/>
            <consortium name="The Broad Institute Genome Sequencing Center for Infectious Disease"/>
            <person name="Wu L."/>
            <person name="Ma J."/>
        </authorList>
    </citation>
    <scope>NUCLEOTIDE SEQUENCE [LARGE SCALE GENOMIC DNA]</scope>
    <source>
        <strain evidence="2">JCM 4376</strain>
    </source>
</reference>
<evidence type="ECO:0008006" key="3">
    <source>
        <dbReference type="Google" id="ProtNLM"/>
    </source>
</evidence>
<evidence type="ECO:0000313" key="1">
    <source>
        <dbReference type="EMBL" id="GGV97160.1"/>
    </source>
</evidence>
<dbReference type="Proteomes" id="UP000660675">
    <property type="component" value="Unassembled WGS sequence"/>
</dbReference>
<accession>A0ABQ2W9U6</accession>
<proteinExistence type="predicted"/>
<name>A0ABQ2W9U6_9ACTN</name>
<comment type="caution">
    <text evidence="1">The sequence shown here is derived from an EMBL/GenBank/DDBJ whole genome shotgun (WGS) entry which is preliminary data.</text>
</comment>
<protein>
    <recommendedName>
        <fullName evidence="3">TROVE domain-containing protein</fullName>
    </recommendedName>
</protein>
<organism evidence="1 2">
    <name type="scientific">Streptomyces gelaticus</name>
    <dbReference type="NCBI Taxonomy" id="285446"/>
    <lineage>
        <taxon>Bacteria</taxon>
        <taxon>Bacillati</taxon>
        <taxon>Actinomycetota</taxon>
        <taxon>Actinomycetes</taxon>
        <taxon>Kitasatosporales</taxon>
        <taxon>Streptomycetaceae</taxon>
        <taxon>Streptomyces</taxon>
    </lineage>
</organism>
<gene>
    <name evidence="1" type="ORF">GCM10015535_68010</name>
</gene>
<evidence type="ECO:0000313" key="2">
    <source>
        <dbReference type="Proteomes" id="UP000660675"/>
    </source>
</evidence>
<keyword evidence="2" id="KW-1185">Reference proteome</keyword>
<sequence>MRRGVGGSVVMGQVCRVGRARPVLSWRGALSMATFAGPAAGLRPRLPGLASEAVISLFAPPFPGRRPAFTYGGRHSTGESMTISTGTDSGLVAAEDVLLFVNAAITSTGQREFRSTAYQQQLSLEFLHEYVRVNYRRVYAAALALDINDHNAVLIVRGLLEHAADAGAEEKRTEGRLIAARLARLPPQRVYRLFRALRAARVNNRRTRAIMRDWLAARPDPAHDAVKYRSGLKTAARHVHLRFGGTGEPGGTGDETGDFLFRPGHRTSYRHGLLDAWRRAHYEQGAVEELPFTVAEGFAARRGMKREVFLERMAPRMTRLERLRTLGQRASGDDARPPADVDLTVMPLTRLALYVLSLGFEARSARRAELTDALRTAARRAAGPHAGGWGRVAAVLDDSYSSSGSGEKRRRPLAVALACHFLLEALAAPGAYSPLWTSGRADPLLVRPWGPTPLGIRVLDALDLTPHRLVIVSDGWDNAPPGLAGEVLRVWRTRLDPDRRTAVVHVNPVYDADGFDVRRLAPSVPTAGVRDAEDLPALVEIAGFAEGRTGAAALYAYLDRQVARFVSDDGAGATS</sequence>